<gene>
    <name evidence="1" type="ORF">GCM10010917_31480</name>
</gene>
<accession>A0ABQ1GHG0</accession>
<comment type="caution">
    <text evidence="1">The sequence shown here is derived from an EMBL/GenBank/DDBJ whole genome shotgun (WGS) entry which is preliminary data.</text>
</comment>
<protein>
    <submittedName>
        <fullName evidence="1">Uncharacterized protein</fullName>
    </submittedName>
</protein>
<keyword evidence="2" id="KW-1185">Reference proteome</keyword>
<proteinExistence type="predicted"/>
<dbReference type="RefSeq" id="WP_094094456.1">
    <property type="nucleotide sequence ID" value="NZ_BMHF01000011.1"/>
</dbReference>
<evidence type="ECO:0000313" key="1">
    <source>
        <dbReference type="EMBL" id="GGA43879.1"/>
    </source>
</evidence>
<sequence length="234" mass="27571">MITTTPNTKPIYDSRVNEILEGLSQGIRRDQLAERFGHKNFKTLDIYMRRRNFKWDHLNQTYVLSGRLARGKITPANKAAIIVEMMNEPDFDIQQICSTVGFKDNRQLAEYMRAKGYIWSSADQTYRKELQPSSDSLHDWASFIQHYEPILRWLASNKDRISDWIKPNQKGTLPHYMIPGKLTRKTIQMSETLQDLAVTFCTERNLKQHELFEAALIEFFRKQGYEIDNFLEFP</sequence>
<dbReference type="EMBL" id="BMHF01000011">
    <property type="protein sequence ID" value="GGA43879.1"/>
    <property type="molecule type" value="Genomic_DNA"/>
</dbReference>
<organism evidence="1 2">
    <name type="scientific">Paenibacillus physcomitrellae</name>
    <dbReference type="NCBI Taxonomy" id="1619311"/>
    <lineage>
        <taxon>Bacteria</taxon>
        <taxon>Bacillati</taxon>
        <taxon>Bacillota</taxon>
        <taxon>Bacilli</taxon>
        <taxon>Bacillales</taxon>
        <taxon>Paenibacillaceae</taxon>
        <taxon>Paenibacillus</taxon>
    </lineage>
</organism>
<reference evidence="2" key="1">
    <citation type="journal article" date="2019" name="Int. J. Syst. Evol. Microbiol.">
        <title>The Global Catalogue of Microorganisms (GCM) 10K type strain sequencing project: providing services to taxonomists for standard genome sequencing and annotation.</title>
        <authorList>
            <consortium name="The Broad Institute Genomics Platform"/>
            <consortium name="The Broad Institute Genome Sequencing Center for Infectious Disease"/>
            <person name="Wu L."/>
            <person name="Ma J."/>
        </authorList>
    </citation>
    <scope>NUCLEOTIDE SEQUENCE [LARGE SCALE GENOMIC DNA]</scope>
    <source>
        <strain evidence="2">CGMCC 1.15044</strain>
    </source>
</reference>
<dbReference type="Proteomes" id="UP000609323">
    <property type="component" value="Unassembled WGS sequence"/>
</dbReference>
<evidence type="ECO:0000313" key="2">
    <source>
        <dbReference type="Proteomes" id="UP000609323"/>
    </source>
</evidence>
<name>A0ABQ1GHG0_9BACL</name>